<sequence length="95" mass="11482">MQVGLISMQNLREVINAINSFIEEKKFIINTKKIRKYYKIKPSNRSKINFIWRLLEFLESNGYIELIHENPKSYRIPQSKIDFKELSNNCFKKRN</sequence>
<evidence type="ECO:0000313" key="1">
    <source>
        <dbReference type="EMBL" id="KKN12074.1"/>
    </source>
</evidence>
<organism evidence="1">
    <name type="scientific">marine sediment metagenome</name>
    <dbReference type="NCBI Taxonomy" id="412755"/>
    <lineage>
        <taxon>unclassified sequences</taxon>
        <taxon>metagenomes</taxon>
        <taxon>ecological metagenomes</taxon>
    </lineage>
</organism>
<reference evidence="1" key="1">
    <citation type="journal article" date="2015" name="Nature">
        <title>Complex archaea that bridge the gap between prokaryotes and eukaryotes.</title>
        <authorList>
            <person name="Spang A."/>
            <person name="Saw J.H."/>
            <person name="Jorgensen S.L."/>
            <person name="Zaremba-Niedzwiedzka K."/>
            <person name="Martijn J."/>
            <person name="Lind A.E."/>
            <person name="van Eijk R."/>
            <person name="Schleper C."/>
            <person name="Guy L."/>
            <person name="Ettema T.J."/>
        </authorList>
    </citation>
    <scope>NUCLEOTIDE SEQUENCE</scope>
</reference>
<gene>
    <name evidence="1" type="ORF">LCGC14_1020130</name>
</gene>
<protein>
    <submittedName>
        <fullName evidence="1">Uncharacterized protein</fullName>
    </submittedName>
</protein>
<name>A0A0F9N278_9ZZZZ</name>
<dbReference type="EMBL" id="LAZR01004070">
    <property type="protein sequence ID" value="KKN12074.1"/>
    <property type="molecule type" value="Genomic_DNA"/>
</dbReference>
<comment type="caution">
    <text evidence="1">The sequence shown here is derived from an EMBL/GenBank/DDBJ whole genome shotgun (WGS) entry which is preliminary data.</text>
</comment>
<dbReference type="AlphaFoldDB" id="A0A0F9N278"/>
<proteinExistence type="predicted"/>
<accession>A0A0F9N278</accession>